<dbReference type="InterPro" id="IPR004827">
    <property type="entry name" value="bZIP"/>
</dbReference>
<evidence type="ECO:0000256" key="1">
    <source>
        <dbReference type="SAM" id="MobiDB-lite"/>
    </source>
</evidence>
<feature type="compositionally biased region" description="Pro residues" evidence="1">
    <location>
        <begin position="339"/>
        <end position="353"/>
    </location>
</feature>
<name>A0A1E3HM42_9TREE</name>
<feature type="region of interest" description="Disordered" evidence="1">
    <location>
        <begin position="150"/>
        <end position="218"/>
    </location>
</feature>
<dbReference type="PANTHER" id="PTHR38116">
    <property type="entry name" value="CHROMOSOME 7, WHOLE GENOME SHOTGUN SEQUENCE"/>
    <property type="match status" value="1"/>
</dbReference>
<dbReference type="InterPro" id="IPR021833">
    <property type="entry name" value="DUF3425"/>
</dbReference>
<keyword evidence="4" id="KW-1185">Reference proteome</keyword>
<dbReference type="CDD" id="cd14688">
    <property type="entry name" value="bZIP_YAP"/>
    <property type="match status" value="1"/>
</dbReference>
<feature type="compositionally biased region" description="Basic and acidic residues" evidence="1">
    <location>
        <begin position="194"/>
        <end position="211"/>
    </location>
</feature>
<dbReference type="SUPFAM" id="SSF57959">
    <property type="entry name" value="Leucine zipper domain"/>
    <property type="match status" value="1"/>
</dbReference>
<evidence type="ECO:0000313" key="3">
    <source>
        <dbReference type="EMBL" id="ODN76776.1"/>
    </source>
</evidence>
<evidence type="ECO:0000259" key="2">
    <source>
        <dbReference type="PROSITE" id="PS00036"/>
    </source>
</evidence>
<protein>
    <recommendedName>
        <fullName evidence="2">BZIP domain-containing protein</fullName>
    </recommendedName>
</protein>
<dbReference type="PANTHER" id="PTHR38116:SF9">
    <property type="entry name" value="BZIP DOMAIN-CONTAINING PROTEIN"/>
    <property type="match status" value="1"/>
</dbReference>
<proteinExistence type="predicted"/>
<dbReference type="InterPro" id="IPR046347">
    <property type="entry name" value="bZIP_sf"/>
</dbReference>
<dbReference type="Gene3D" id="1.20.5.170">
    <property type="match status" value="1"/>
</dbReference>
<dbReference type="OrthoDB" id="2245989at2759"/>
<gene>
    <name evidence="3" type="ORF">L202_05383</name>
</gene>
<feature type="domain" description="BZIP" evidence="2">
    <location>
        <begin position="37"/>
        <end position="51"/>
    </location>
</feature>
<dbReference type="Pfam" id="PF11905">
    <property type="entry name" value="DUF3425"/>
    <property type="match status" value="1"/>
</dbReference>
<dbReference type="GeneID" id="30156692"/>
<dbReference type="AlphaFoldDB" id="A0A1E3HM42"/>
<feature type="region of interest" description="Disordered" evidence="1">
    <location>
        <begin position="240"/>
        <end position="369"/>
    </location>
</feature>
<dbReference type="SMART" id="SM00338">
    <property type="entry name" value="BRLZ"/>
    <property type="match status" value="1"/>
</dbReference>
<dbReference type="PROSITE" id="PS00036">
    <property type="entry name" value="BZIP_BASIC"/>
    <property type="match status" value="1"/>
</dbReference>
<sequence length="584" mass="64387">MPRKSSAAHDSDDEDSSRAGSAAPEEGAKGSSSSQVRKAQNRIAQREFRLRKQQYIRDLEAKVQVLEANKEERVGLMTLLVRNLLKENKDLRGMVRSMASFVGEGLGSCLPRLGLTADQLDAVVNRADTDTAYEAFLNLKATREMQDANPGIKLGELRRRSTAAGKRKRTAETETPSAAGDEDQMPVAGPSSASKDKGKAPQSEGAKRTKSGDSPFISDEYTYLFPDLDGMFMTSEFDLTSQSNMERPSANPPPGQPRADQGYPRQVADRPQTNGYGGPSTYPTDIDSGFGLTLPPSTLGAPDLGAATGQNPSSPYPSAPPMHQSQAHPPLVTDFASTCPPPPFHAPPRPHSQPPSLNRTPPLQMPDRETPAQAVARLVPSGRNDFGVPGMSQEELEGRKKAQDQIVKSIEESDAADRKLEAMQLITYHLNNFRMNHEYHLPPSLRPTVIQRTVPHEHAIDGICFPSMRDRMILLRGRYDLVEVFHALLSEVGVLYHGSHMLIHIQSSLCTAMMYWTIVAMKSRKSLFVSSLYWWMMSRWTLATSGEPFEASRLLNGRSGMRMGKSPSNRLRIDRCRCNASMSL</sequence>
<organism evidence="3 4">
    <name type="scientific">Cryptococcus amylolentus CBS 6039</name>
    <dbReference type="NCBI Taxonomy" id="1295533"/>
    <lineage>
        <taxon>Eukaryota</taxon>
        <taxon>Fungi</taxon>
        <taxon>Dikarya</taxon>
        <taxon>Basidiomycota</taxon>
        <taxon>Agaricomycotina</taxon>
        <taxon>Tremellomycetes</taxon>
        <taxon>Tremellales</taxon>
        <taxon>Cryptococcaceae</taxon>
        <taxon>Cryptococcus</taxon>
    </lineage>
</organism>
<feature type="region of interest" description="Disordered" evidence="1">
    <location>
        <begin position="1"/>
        <end position="40"/>
    </location>
</feature>
<evidence type="ECO:0000313" key="4">
    <source>
        <dbReference type="Proteomes" id="UP000094065"/>
    </source>
</evidence>
<dbReference type="Proteomes" id="UP000094065">
    <property type="component" value="Unassembled WGS sequence"/>
</dbReference>
<dbReference type="RefSeq" id="XP_018992150.1">
    <property type="nucleotide sequence ID" value="XM_019139659.1"/>
</dbReference>
<accession>A0A1E3HM42</accession>
<reference evidence="3 4" key="1">
    <citation type="submission" date="2016-06" db="EMBL/GenBank/DDBJ databases">
        <title>Evolution of pathogenesis and genome organization in the Tremellales.</title>
        <authorList>
            <person name="Cuomo C."/>
            <person name="Litvintseva A."/>
            <person name="Heitman J."/>
            <person name="Chen Y."/>
            <person name="Sun S."/>
            <person name="Springer D."/>
            <person name="Dromer F."/>
            <person name="Young S."/>
            <person name="Zeng Q."/>
            <person name="Chapman S."/>
            <person name="Gujja S."/>
            <person name="Saif S."/>
            <person name="Birren B."/>
        </authorList>
    </citation>
    <scope>NUCLEOTIDE SEQUENCE [LARGE SCALE GENOMIC DNA]</scope>
    <source>
        <strain evidence="3 4">CBS 6039</strain>
    </source>
</reference>
<dbReference type="Pfam" id="PF00170">
    <property type="entry name" value="bZIP_1"/>
    <property type="match status" value="1"/>
</dbReference>
<dbReference type="GO" id="GO:0003700">
    <property type="term" value="F:DNA-binding transcription factor activity"/>
    <property type="evidence" value="ECO:0007669"/>
    <property type="project" value="InterPro"/>
</dbReference>
<comment type="caution">
    <text evidence="3">The sequence shown here is derived from an EMBL/GenBank/DDBJ whole genome shotgun (WGS) entry which is preliminary data.</text>
</comment>
<dbReference type="EMBL" id="AWGJ01000008">
    <property type="protein sequence ID" value="ODN76776.1"/>
    <property type="molecule type" value="Genomic_DNA"/>
</dbReference>
<dbReference type="STRING" id="1295533.A0A1E3HM42"/>